<dbReference type="PROSITE" id="PS00894">
    <property type="entry name" value="HTH_DEOR_1"/>
    <property type="match status" value="1"/>
</dbReference>
<dbReference type="SUPFAM" id="SSF100950">
    <property type="entry name" value="NagB/RpiA/CoA transferase-like"/>
    <property type="match status" value="1"/>
</dbReference>
<keyword evidence="6" id="KW-1185">Reference proteome</keyword>
<accession>A0A4V3DP08</accession>
<evidence type="ECO:0000256" key="2">
    <source>
        <dbReference type="ARBA" id="ARBA00023125"/>
    </source>
</evidence>
<dbReference type="InterPro" id="IPR037171">
    <property type="entry name" value="NagB/RpiA_transferase-like"/>
</dbReference>
<dbReference type="Proteomes" id="UP000295558">
    <property type="component" value="Unassembled WGS sequence"/>
</dbReference>
<dbReference type="PANTHER" id="PTHR30363:SF44">
    <property type="entry name" value="AGA OPERON TRANSCRIPTIONAL REPRESSOR-RELATED"/>
    <property type="match status" value="1"/>
</dbReference>
<dbReference type="Gene3D" id="3.40.50.1360">
    <property type="match status" value="1"/>
</dbReference>
<evidence type="ECO:0000256" key="1">
    <source>
        <dbReference type="ARBA" id="ARBA00023015"/>
    </source>
</evidence>
<dbReference type="PRINTS" id="PR00037">
    <property type="entry name" value="HTHLACR"/>
</dbReference>
<dbReference type="STRING" id="1265846.PROCOU_06733"/>
<name>A0A4V3DP08_9LIST</name>
<comment type="caution">
    <text evidence="5">The sequence shown here is derived from an EMBL/GenBank/DDBJ whole genome shotgun (WGS) entry which is preliminary data.</text>
</comment>
<evidence type="ECO:0000259" key="4">
    <source>
        <dbReference type="PROSITE" id="PS51000"/>
    </source>
</evidence>
<dbReference type="InterPro" id="IPR050313">
    <property type="entry name" value="Carb_Metab_HTH_regulators"/>
</dbReference>
<reference evidence="5 6" key="1">
    <citation type="submission" date="2019-03" db="EMBL/GenBank/DDBJ databases">
        <title>Genomic Encyclopedia of Type Strains, Phase III (KMG-III): the genomes of soil and plant-associated and newly described type strains.</title>
        <authorList>
            <person name="Whitman W."/>
        </authorList>
    </citation>
    <scope>NUCLEOTIDE SEQUENCE [LARGE SCALE GENOMIC DNA]</scope>
    <source>
        <strain evidence="5 6">CECT 7972</strain>
    </source>
</reference>
<evidence type="ECO:0000313" key="6">
    <source>
        <dbReference type="Proteomes" id="UP000295558"/>
    </source>
</evidence>
<dbReference type="GO" id="GO:0003677">
    <property type="term" value="F:DNA binding"/>
    <property type="evidence" value="ECO:0007669"/>
    <property type="project" value="UniProtKB-KW"/>
</dbReference>
<dbReference type="PANTHER" id="PTHR30363">
    <property type="entry name" value="HTH-TYPE TRANSCRIPTIONAL REGULATOR SRLR-RELATED"/>
    <property type="match status" value="1"/>
</dbReference>
<dbReference type="AlphaFoldDB" id="A0A4V3DP08"/>
<organism evidence="5 6">
    <name type="scientific">Listeria rocourtiae</name>
    <dbReference type="NCBI Taxonomy" id="647910"/>
    <lineage>
        <taxon>Bacteria</taxon>
        <taxon>Bacillati</taxon>
        <taxon>Bacillota</taxon>
        <taxon>Bacilli</taxon>
        <taxon>Bacillales</taxon>
        <taxon>Listeriaceae</taxon>
        <taxon>Listeria</taxon>
    </lineage>
</organism>
<dbReference type="SMART" id="SM01134">
    <property type="entry name" value="DeoRC"/>
    <property type="match status" value="1"/>
</dbReference>
<dbReference type="InterPro" id="IPR036390">
    <property type="entry name" value="WH_DNA-bd_sf"/>
</dbReference>
<proteinExistence type="predicted"/>
<dbReference type="InterPro" id="IPR036388">
    <property type="entry name" value="WH-like_DNA-bd_sf"/>
</dbReference>
<dbReference type="Pfam" id="PF00455">
    <property type="entry name" value="DeoRC"/>
    <property type="match status" value="1"/>
</dbReference>
<dbReference type="Gene3D" id="1.10.10.10">
    <property type="entry name" value="Winged helix-like DNA-binding domain superfamily/Winged helix DNA-binding domain"/>
    <property type="match status" value="1"/>
</dbReference>
<keyword evidence="1" id="KW-0805">Transcription regulation</keyword>
<dbReference type="PROSITE" id="PS51000">
    <property type="entry name" value="HTH_DEOR_2"/>
    <property type="match status" value="1"/>
</dbReference>
<protein>
    <submittedName>
        <fullName evidence="5">DeoR family transcriptional regulator</fullName>
    </submittedName>
</protein>
<dbReference type="InterPro" id="IPR014036">
    <property type="entry name" value="DeoR-like_C"/>
</dbReference>
<evidence type="ECO:0000256" key="3">
    <source>
        <dbReference type="ARBA" id="ARBA00023163"/>
    </source>
</evidence>
<dbReference type="RefSeq" id="WP_036070423.1">
    <property type="nucleotide sequence ID" value="NZ_JAASUO010000033.1"/>
</dbReference>
<dbReference type="OrthoDB" id="9797223at2"/>
<evidence type="ECO:0000313" key="5">
    <source>
        <dbReference type="EMBL" id="TDR50406.1"/>
    </source>
</evidence>
<dbReference type="SUPFAM" id="SSF46785">
    <property type="entry name" value="Winged helix' DNA-binding domain"/>
    <property type="match status" value="1"/>
</dbReference>
<sequence length="255" mass="28321">MFANQRRSEILHRVQEQKTVSVNELSEKLNVSAATVRADLNAMEKQGLLTRTHGGAMMKEKDDIDKKYAVREKKHRSEKQRIAAMAFEYIEDDQCIILDASTTCFELAKFIKESSKRLTIVTSGLTTATMLKENPNLTVIIIGGIVRSGSNSIEGLIGHELLKKVNVDILFTSAYALNAMDGLTDFSLYEVELKREMVAVARKTIALVDNSKLGKSSIATFAKIEDIERLVTDQALSSELATHFLDVKVPVDIAN</sequence>
<dbReference type="EMBL" id="SNZK01000022">
    <property type="protein sequence ID" value="TDR50406.1"/>
    <property type="molecule type" value="Genomic_DNA"/>
</dbReference>
<keyword evidence="2" id="KW-0238">DNA-binding</keyword>
<dbReference type="InterPro" id="IPR001034">
    <property type="entry name" value="DeoR_HTH"/>
</dbReference>
<keyword evidence="3" id="KW-0804">Transcription</keyword>
<gene>
    <name evidence="5" type="ORF">DFP96_12213</name>
</gene>
<feature type="domain" description="HTH deoR-type" evidence="4">
    <location>
        <begin position="3"/>
        <end position="58"/>
    </location>
</feature>
<dbReference type="GO" id="GO:0003700">
    <property type="term" value="F:DNA-binding transcription factor activity"/>
    <property type="evidence" value="ECO:0007669"/>
    <property type="project" value="InterPro"/>
</dbReference>
<dbReference type="Pfam" id="PF08220">
    <property type="entry name" value="HTH_DeoR"/>
    <property type="match status" value="1"/>
</dbReference>
<dbReference type="SMART" id="SM00420">
    <property type="entry name" value="HTH_DEOR"/>
    <property type="match status" value="1"/>
</dbReference>
<dbReference type="InterPro" id="IPR018356">
    <property type="entry name" value="Tscrpt_reg_HTH_DeoR_CS"/>
</dbReference>